<dbReference type="EMBL" id="CP076022">
    <property type="protein sequence ID" value="QWC09115.1"/>
    <property type="molecule type" value="Genomic_DNA"/>
</dbReference>
<evidence type="ECO:0000313" key="10">
    <source>
        <dbReference type="Proteomes" id="UP000676885"/>
    </source>
</evidence>
<proteinExistence type="inferred from homology"/>
<dbReference type="Pfam" id="PF04464">
    <property type="entry name" value="Glyphos_transf"/>
    <property type="match status" value="1"/>
</dbReference>
<keyword evidence="5" id="KW-0777">Teichoic acid biosynthesis</keyword>
<sequence>MSRFAKRLASAGADLHPALKARVRRTVARSGRQAHGLLSVVVPMYNVAPYLERCLTSLVNQSYVNLEILVVDDGSTDESVAIAAGYARYDRRIRVLRLPHGGNGRARNTAIAATRGEFLTFADADDVVPGNAYALMMATLAETGSDFCVGSYGRIRGSKKTPVRLAERIHAQTRTGVTVADHPAVVDDVFLWNKVFRRRFWDQHVGAMPEGIRYEDQETTARAYLRAASFDVLAETVYWWRIREDGSSITQAKYLLQDLQDRLSVASDVTALFETEAPPSARAHWYRRLLGSDLIPYIEQVPDVDEDFWQQLHDGVRSLYAAGERHLEDIDPQARVLLHLAAGGRREDIRRAVVDRINNGTASPLVFENGRIFAEPPLLQVLDVPVDRGLLEVLPAHLELVAALEPPVMKNDGGATVHGYACLRNVDLRRTAVSLAAGVPGPHGFQPLELHRRTDPELDVVSGDRNCSYADSAFDLRLESPLPLKLILRAEVDGHRVERTVPLPAPSPAGRMPASRSTTAGPAVTGFTAGPDADVVEVVVAAAPATASYALVTARFRIPASDATPLPDGGLRLRFPLDAAQWGRELPAPPSGSYTLRWRIGGAAGPQDPAVPVAEDTARSFTSTLVPAARVRALRTAAGAMAVTIAAPLADTETGTFNQYRLRREVFGAEAVPPALTPGIFFESFGGKSCTDSPRAISDYLAATGFDEPLYWSVADLSVPVPDYAVPLLQGSAQWYEKLASTRRLVNNNNFPWYFRKSPGQFYLQTWHGTPLKKIGLDVPQRVLSLSYRDLMAREAQWWDLLLAQNDFAAATLPVALGYSGKVLTAGYPRNDALLHPEAGQTRNTVRTLLGIPTGQKVLLYAPTWRDSARDGAGRSDWVGFLDVAEASRQLGPGWTFLIRGHHNVAGQRRLDEHPAAIDVTDHPEVNDLYLASDALVTDYSSAMFDYAVLQQPILLLAPDLGEYRNSRGLYLDPAEVLPATLASNSAELIDALIHRLTAPDPGASDFANRFASADQGISAGAAAAALLTAVPQLNATGDHRG</sequence>
<dbReference type="InterPro" id="IPR029044">
    <property type="entry name" value="Nucleotide-diphossugar_trans"/>
</dbReference>
<dbReference type="PANTHER" id="PTHR37316">
    <property type="entry name" value="TEICHOIC ACID GLYCEROL-PHOSPHATE PRIMASE"/>
    <property type="match status" value="1"/>
</dbReference>
<dbReference type="GO" id="GO:0005886">
    <property type="term" value="C:plasma membrane"/>
    <property type="evidence" value="ECO:0007669"/>
    <property type="project" value="UniProtKB-SubCell"/>
</dbReference>
<gene>
    <name evidence="9" type="ORF">KKR91_11395</name>
</gene>
<keyword evidence="10" id="KW-1185">Reference proteome</keyword>
<keyword evidence="4" id="KW-0808">Transferase</keyword>
<dbReference type="KEGG" id="ajg:KKR91_11395"/>
<evidence type="ECO:0000256" key="1">
    <source>
        <dbReference type="ARBA" id="ARBA00004202"/>
    </source>
</evidence>
<keyword evidence="6" id="KW-0472">Membrane</keyword>
<dbReference type="SUPFAM" id="SSF53448">
    <property type="entry name" value="Nucleotide-diphospho-sugar transferases"/>
    <property type="match status" value="1"/>
</dbReference>
<dbReference type="PANTHER" id="PTHR37316:SF3">
    <property type="entry name" value="TEICHOIC ACID GLYCEROL-PHOSPHATE TRANSFERASE"/>
    <property type="match status" value="1"/>
</dbReference>
<accession>A0A975M371</accession>
<dbReference type="Pfam" id="PF00535">
    <property type="entry name" value="Glycos_transf_2"/>
    <property type="match status" value="1"/>
</dbReference>
<dbReference type="InterPro" id="IPR007554">
    <property type="entry name" value="Glycerophosphate_synth"/>
</dbReference>
<dbReference type="Gene3D" id="3.40.50.12580">
    <property type="match status" value="1"/>
</dbReference>
<dbReference type="GO" id="GO:0047355">
    <property type="term" value="F:CDP-glycerol glycerophosphotransferase activity"/>
    <property type="evidence" value="ECO:0007669"/>
    <property type="project" value="InterPro"/>
</dbReference>
<keyword evidence="3" id="KW-1003">Cell membrane</keyword>
<reference evidence="9 10" key="1">
    <citation type="submission" date="2021-05" db="EMBL/GenBank/DDBJ databases">
        <title>Novel species in genus Arthrobacter.</title>
        <authorList>
            <person name="Zhang G."/>
        </authorList>
    </citation>
    <scope>NUCLEOTIDE SEQUENCE [LARGE SCALE GENOMIC DNA]</scope>
    <source>
        <strain evidence="10">zg-ZUI227</strain>
    </source>
</reference>
<dbReference type="GO" id="GO:0019350">
    <property type="term" value="P:teichoic acid biosynthetic process"/>
    <property type="evidence" value="ECO:0007669"/>
    <property type="project" value="UniProtKB-KW"/>
</dbReference>
<dbReference type="InterPro" id="IPR043149">
    <property type="entry name" value="TagF_N"/>
</dbReference>
<evidence type="ECO:0000256" key="3">
    <source>
        <dbReference type="ARBA" id="ARBA00022475"/>
    </source>
</evidence>
<dbReference type="CDD" id="cd00761">
    <property type="entry name" value="Glyco_tranf_GTA_type"/>
    <property type="match status" value="1"/>
</dbReference>
<feature type="domain" description="Glycosyltransferase 2-like" evidence="8">
    <location>
        <begin position="39"/>
        <end position="164"/>
    </location>
</feature>
<protein>
    <submittedName>
        <fullName evidence="9">CDP-glycerol:glycerophosphate glycerophosphotransferase</fullName>
    </submittedName>
</protein>
<comment type="similarity">
    <text evidence="2">Belongs to the CDP-glycerol glycerophosphotransferase family.</text>
</comment>
<organism evidence="9 10">
    <name type="scientific">Arthrobacter jiangjiafuii</name>
    <dbReference type="NCBI Taxonomy" id="2817475"/>
    <lineage>
        <taxon>Bacteria</taxon>
        <taxon>Bacillati</taxon>
        <taxon>Actinomycetota</taxon>
        <taxon>Actinomycetes</taxon>
        <taxon>Micrococcales</taxon>
        <taxon>Micrococcaceae</taxon>
        <taxon>Arthrobacter</taxon>
    </lineage>
</organism>
<dbReference type="AlphaFoldDB" id="A0A975M371"/>
<evidence type="ECO:0000256" key="7">
    <source>
        <dbReference type="SAM" id="MobiDB-lite"/>
    </source>
</evidence>
<evidence type="ECO:0000256" key="6">
    <source>
        <dbReference type="ARBA" id="ARBA00023136"/>
    </source>
</evidence>
<dbReference type="Gene3D" id="3.90.550.10">
    <property type="entry name" value="Spore Coat Polysaccharide Biosynthesis Protein SpsA, Chain A"/>
    <property type="match status" value="1"/>
</dbReference>
<evidence type="ECO:0000259" key="8">
    <source>
        <dbReference type="Pfam" id="PF00535"/>
    </source>
</evidence>
<dbReference type="RefSeq" id="WP_210229647.1">
    <property type="nucleotide sequence ID" value="NZ_CP076022.1"/>
</dbReference>
<feature type="region of interest" description="Disordered" evidence="7">
    <location>
        <begin position="500"/>
        <end position="519"/>
    </location>
</feature>
<dbReference type="Proteomes" id="UP000676885">
    <property type="component" value="Chromosome"/>
</dbReference>
<name>A0A975M371_9MICC</name>
<dbReference type="InterPro" id="IPR001173">
    <property type="entry name" value="Glyco_trans_2-like"/>
</dbReference>
<evidence type="ECO:0000313" key="9">
    <source>
        <dbReference type="EMBL" id="QWC09115.1"/>
    </source>
</evidence>
<comment type="subcellular location">
    <subcellularLocation>
        <location evidence="1">Cell membrane</location>
        <topology evidence="1">Peripheral membrane protein</topology>
    </subcellularLocation>
</comment>
<evidence type="ECO:0000256" key="2">
    <source>
        <dbReference type="ARBA" id="ARBA00010488"/>
    </source>
</evidence>
<dbReference type="Gene3D" id="3.40.50.11820">
    <property type="match status" value="1"/>
</dbReference>
<dbReference type="SUPFAM" id="SSF53756">
    <property type="entry name" value="UDP-Glycosyltransferase/glycogen phosphorylase"/>
    <property type="match status" value="1"/>
</dbReference>
<dbReference type="InterPro" id="IPR043148">
    <property type="entry name" value="TagF_C"/>
</dbReference>
<evidence type="ECO:0000256" key="5">
    <source>
        <dbReference type="ARBA" id="ARBA00022944"/>
    </source>
</evidence>
<dbReference type="InterPro" id="IPR051612">
    <property type="entry name" value="Teichoic_Acid_Biosynth"/>
</dbReference>
<evidence type="ECO:0000256" key="4">
    <source>
        <dbReference type="ARBA" id="ARBA00022679"/>
    </source>
</evidence>